<evidence type="ECO:0000313" key="3">
    <source>
        <dbReference type="Proteomes" id="UP000501989"/>
    </source>
</evidence>
<sequence length="31" mass="3477">MSLDERLPGSAHSHLTGLNNVTDLRLEENRT</sequence>
<keyword evidence="3" id="KW-1185">Reference proteome</keyword>
<evidence type="ECO:0000313" key="2">
    <source>
        <dbReference type="EMBL" id="QKF53334.1"/>
    </source>
</evidence>
<evidence type="ECO:0000256" key="1">
    <source>
        <dbReference type="SAM" id="MobiDB-lite"/>
    </source>
</evidence>
<dbReference type="EMBL" id="CP053746">
    <property type="protein sequence ID" value="QKF53334.1"/>
    <property type="molecule type" value="Genomic_DNA"/>
</dbReference>
<dbReference type="Proteomes" id="UP000501989">
    <property type="component" value="Chromosome"/>
</dbReference>
<dbReference type="AlphaFoldDB" id="A0A6M8MDZ8"/>
<name>A0A6M8MDZ8_9PSED</name>
<proteinExistence type="predicted"/>
<feature type="region of interest" description="Disordered" evidence="1">
    <location>
        <begin position="1"/>
        <end position="31"/>
    </location>
</feature>
<dbReference type="KEGG" id="pgg:FX982_04327"/>
<organism evidence="2 3">
    <name type="scientific">Pseudomonas graminis</name>
    <dbReference type="NCBI Taxonomy" id="158627"/>
    <lineage>
        <taxon>Bacteria</taxon>
        <taxon>Pseudomonadati</taxon>
        <taxon>Pseudomonadota</taxon>
        <taxon>Gammaproteobacteria</taxon>
        <taxon>Pseudomonadales</taxon>
        <taxon>Pseudomonadaceae</taxon>
        <taxon>Pseudomonas</taxon>
    </lineage>
</organism>
<gene>
    <name evidence="2" type="ORF">FX982_04327</name>
</gene>
<reference evidence="3" key="1">
    <citation type="submission" date="2019-12" db="EMBL/GenBank/DDBJ databases">
        <title>Endophytic bacteria associated with Panax ginseng seedlings.</title>
        <authorList>
            <person name="Park J.M."/>
            <person name="Shin R."/>
            <person name="Jo S.H."/>
        </authorList>
    </citation>
    <scope>NUCLEOTIDE SEQUENCE [LARGE SCALE GENOMIC DNA]</scope>
    <source>
        <strain evidence="3">PgKB30</strain>
    </source>
</reference>
<accession>A0A6M8MDZ8</accession>
<protein>
    <submittedName>
        <fullName evidence="2">Uncharacterized protein</fullName>
    </submittedName>
</protein>